<comment type="similarity">
    <text evidence="2 5">Belongs to the PTPS family. QueD subfamily.</text>
</comment>
<accession>A0A0U9HWP4</accession>
<feature type="active site" description="Proton acceptor" evidence="6">
    <location>
        <position position="23"/>
    </location>
</feature>
<dbReference type="EC" id="4.-.-.-" evidence="5"/>
<dbReference type="PIRSF" id="PIRSF006113">
    <property type="entry name" value="PTP_synth"/>
    <property type="match status" value="1"/>
</dbReference>
<dbReference type="PANTHER" id="PTHR12589:SF8">
    <property type="entry name" value="6-CARBOXY-5,6,7,8-TETRAHYDROPTERIN SYNTHASE"/>
    <property type="match status" value="1"/>
</dbReference>
<evidence type="ECO:0000256" key="1">
    <source>
        <dbReference type="ARBA" id="ARBA00005061"/>
    </source>
</evidence>
<keyword evidence="5 7" id="KW-0862">Zinc</keyword>
<dbReference type="OrthoDB" id="9804698at2"/>
<dbReference type="InterPro" id="IPR007115">
    <property type="entry name" value="6-PTP_synth/QueD"/>
</dbReference>
<dbReference type="STRING" id="86166.TAGGR_2350"/>
<feature type="binding site" evidence="7">
    <location>
        <position position="27"/>
    </location>
    <ligand>
        <name>Zn(2+)</name>
        <dbReference type="ChEBI" id="CHEBI:29105"/>
    </ligand>
</feature>
<dbReference type="InterPro" id="IPR038418">
    <property type="entry name" value="6-PTP_synth/QueD_sf"/>
</dbReference>
<evidence type="ECO:0000256" key="2">
    <source>
        <dbReference type="ARBA" id="ARBA00008900"/>
    </source>
</evidence>
<keyword evidence="5" id="KW-0671">Queuosine biosynthesis</keyword>
<evidence type="ECO:0000256" key="7">
    <source>
        <dbReference type="PIRSR" id="PIRSR006113-2"/>
    </source>
</evidence>
<evidence type="ECO:0000256" key="4">
    <source>
        <dbReference type="ARBA" id="ARBA00048807"/>
    </source>
</evidence>
<dbReference type="EMBL" id="BCNO01000002">
    <property type="protein sequence ID" value="GAQ95457.1"/>
    <property type="molecule type" value="Genomic_DNA"/>
</dbReference>
<comment type="caution">
    <text evidence="8">The sequence shown here is derived from an EMBL/GenBank/DDBJ whole genome shotgun (WGS) entry which is preliminary data.</text>
</comment>
<dbReference type="Proteomes" id="UP000054976">
    <property type="component" value="Unassembled WGS sequence"/>
</dbReference>
<feature type="active site" description="Charge relay system" evidence="6">
    <location>
        <position position="67"/>
    </location>
</feature>
<comment type="pathway">
    <text evidence="1 5">Purine metabolism; 7-cyano-7-deazaguanine biosynthesis.</text>
</comment>
<keyword evidence="9" id="KW-1185">Reference proteome</keyword>
<sequence>MYKLKIITGFDAAHQLRGYKGKCENIHGHNWKVEVEVFAENLNEIGIAIDFKELRKITEDVISELDHSFINQVHPFNEINPSSENIARWIYMSLKDRLSTTPVRLHSVTVWESDYASATYFE</sequence>
<comment type="cofactor">
    <cofactor evidence="5 7">
        <name>Zn(2+)</name>
        <dbReference type="ChEBI" id="CHEBI:29105"/>
    </cofactor>
    <text evidence="5 7">Binds 1 zinc ion per subunit.</text>
</comment>
<organism evidence="8 9">
    <name type="scientific">Thermodesulfovibrio aggregans</name>
    <dbReference type="NCBI Taxonomy" id="86166"/>
    <lineage>
        <taxon>Bacteria</taxon>
        <taxon>Pseudomonadati</taxon>
        <taxon>Nitrospirota</taxon>
        <taxon>Thermodesulfovibrionia</taxon>
        <taxon>Thermodesulfovibrionales</taxon>
        <taxon>Thermodesulfovibrionaceae</taxon>
        <taxon>Thermodesulfovibrio</taxon>
    </lineage>
</organism>
<keyword evidence="5" id="KW-0456">Lyase</keyword>
<dbReference type="GO" id="GO:0008616">
    <property type="term" value="P:tRNA queuosine(34) biosynthetic process"/>
    <property type="evidence" value="ECO:0007669"/>
    <property type="project" value="UniProtKB-KW"/>
</dbReference>
<evidence type="ECO:0000256" key="5">
    <source>
        <dbReference type="PIRNR" id="PIRNR006113"/>
    </source>
</evidence>
<dbReference type="UniPathway" id="UPA00391"/>
<evidence type="ECO:0000256" key="3">
    <source>
        <dbReference type="ARBA" id="ARBA00018141"/>
    </source>
</evidence>
<feature type="active site" description="Charge relay system" evidence="6">
    <location>
        <position position="112"/>
    </location>
</feature>
<proteinExistence type="inferred from homology"/>
<dbReference type="AlphaFoldDB" id="A0A0U9HWP4"/>
<dbReference type="RefSeq" id="WP_059176890.1">
    <property type="nucleotide sequence ID" value="NZ_BCNO01000002.1"/>
</dbReference>
<dbReference type="SUPFAM" id="SSF55620">
    <property type="entry name" value="Tetrahydrobiopterin biosynthesis enzymes-like"/>
    <property type="match status" value="1"/>
</dbReference>
<dbReference type="GO" id="GO:0070497">
    <property type="term" value="F:6-carboxytetrahydropterin synthase activity"/>
    <property type="evidence" value="ECO:0007669"/>
    <property type="project" value="UniProtKB-EC"/>
</dbReference>
<dbReference type="Gene3D" id="3.30.479.10">
    <property type="entry name" value="6-pyruvoyl tetrahydropterin synthase/QueD"/>
    <property type="match status" value="1"/>
</dbReference>
<protein>
    <recommendedName>
        <fullName evidence="3 5">6-carboxy-5,6,7,8-tetrahydropterin synthase</fullName>
        <ecNumber evidence="5">4.-.-.-</ecNumber>
    </recommendedName>
</protein>
<dbReference type="Pfam" id="PF01242">
    <property type="entry name" value="PTPS"/>
    <property type="match status" value="1"/>
</dbReference>
<feature type="binding site" evidence="7">
    <location>
        <position position="29"/>
    </location>
    <ligand>
        <name>Zn(2+)</name>
        <dbReference type="ChEBI" id="CHEBI:29105"/>
    </ligand>
</feature>
<feature type="binding site" evidence="7">
    <location>
        <position position="14"/>
    </location>
    <ligand>
        <name>Zn(2+)</name>
        <dbReference type="ChEBI" id="CHEBI:29105"/>
    </ligand>
</feature>
<evidence type="ECO:0000313" key="9">
    <source>
        <dbReference type="Proteomes" id="UP000054976"/>
    </source>
</evidence>
<keyword evidence="5 7" id="KW-0479">Metal-binding</keyword>
<dbReference type="PANTHER" id="PTHR12589">
    <property type="entry name" value="PYRUVOYL TETRAHYDROBIOPTERIN SYNTHASE"/>
    <property type="match status" value="1"/>
</dbReference>
<dbReference type="GO" id="GO:0046872">
    <property type="term" value="F:metal ion binding"/>
    <property type="evidence" value="ECO:0007669"/>
    <property type="project" value="UniProtKB-KW"/>
</dbReference>
<gene>
    <name evidence="8" type="ORF">TAGGR_2350</name>
</gene>
<dbReference type="NCBIfam" id="TIGR03367">
    <property type="entry name" value="queuosine_QueD"/>
    <property type="match status" value="1"/>
</dbReference>
<name>A0A0U9HWP4_9BACT</name>
<comment type="catalytic activity">
    <reaction evidence="4 5">
        <text>7,8-dihydroneopterin 3'-triphosphate + H2O = 6-carboxy-5,6,7,8-tetrahydropterin + triphosphate + acetaldehyde + 2 H(+)</text>
        <dbReference type="Rhea" id="RHEA:27966"/>
        <dbReference type="ChEBI" id="CHEBI:15343"/>
        <dbReference type="ChEBI" id="CHEBI:15377"/>
        <dbReference type="ChEBI" id="CHEBI:15378"/>
        <dbReference type="ChEBI" id="CHEBI:18036"/>
        <dbReference type="ChEBI" id="CHEBI:58462"/>
        <dbReference type="ChEBI" id="CHEBI:61032"/>
        <dbReference type="EC" id="4.1.2.50"/>
    </reaction>
</comment>
<evidence type="ECO:0000256" key="6">
    <source>
        <dbReference type="PIRSR" id="PIRSR006113-1"/>
    </source>
</evidence>
<reference evidence="9" key="1">
    <citation type="submission" date="2016-01" db="EMBL/GenBank/DDBJ databases">
        <title>Draft genome sequence of Thermodesulfovibrio aggregans strain TGE-P1.</title>
        <authorList>
            <person name="Sekiguchi Y."/>
            <person name="Ohashi A."/>
            <person name="Matsuura N."/>
            <person name="Tourlousse M.D."/>
        </authorList>
    </citation>
    <scope>NUCLEOTIDE SEQUENCE [LARGE SCALE GENOMIC DNA]</scope>
    <source>
        <strain evidence="9">TGE-P1</strain>
    </source>
</reference>
<evidence type="ECO:0000313" key="8">
    <source>
        <dbReference type="EMBL" id="GAQ95457.1"/>
    </source>
</evidence>